<evidence type="ECO:0000256" key="5">
    <source>
        <dbReference type="ARBA" id="ARBA00023002"/>
    </source>
</evidence>
<dbReference type="STRING" id="1001240.GY21_03910"/>
<feature type="transmembrane region" description="Helical" evidence="8">
    <location>
        <begin position="110"/>
        <end position="127"/>
    </location>
</feature>
<keyword evidence="5" id="KW-0560">Oxidoreductase</keyword>
<feature type="transmembrane region" description="Helical" evidence="8">
    <location>
        <begin position="270"/>
        <end position="288"/>
    </location>
</feature>
<dbReference type="GO" id="GO:0016829">
    <property type="term" value="F:lyase activity"/>
    <property type="evidence" value="ECO:0007669"/>
    <property type="project" value="UniProtKB-KW"/>
</dbReference>
<feature type="domain" description="NADH:quinone oxidoreductase/Mrp antiporter transmembrane" evidence="9">
    <location>
        <begin position="127"/>
        <end position="425"/>
    </location>
</feature>
<keyword evidence="4 8" id="KW-1133">Transmembrane helix</keyword>
<feature type="transmembrane region" description="Helical" evidence="8">
    <location>
        <begin position="508"/>
        <end position="525"/>
    </location>
</feature>
<comment type="caution">
    <text evidence="10">The sequence shown here is derived from an EMBL/GenBank/DDBJ whole genome shotgun (WGS) entry which is preliminary data.</text>
</comment>
<accession>A0A099JNR6</accession>
<evidence type="ECO:0000256" key="6">
    <source>
        <dbReference type="ARBA" id="ARBA00023136"/>
    </source>
</evidence>
<keyword evidence="12" id="KW-1185">Reference proteome</keyword>
<dbReference type="GO" id="GO:0005886">
    <property type="term" value="C:plasma membrane"/>
    <property type="evidence" value="ECO:0007669"/>
    <property type="project" value="UniProtKB-SubCell"/>
</dbReference>
<sequence>MTVLGAGLILQLVLAAVAAVTALTCAPAVRATATGILSTLLALAGLLTGAVAMTGATGGILIPVALPMDPLILAPDRLGGLFMVIVSFVGVLVTIFGISSATGPASSRTAWAALPVFLVGMQLVPAATDSVSFLLAWEVMTLGSTVLLMADHASRVSVASAGIWYSAMSQLSFFLVLAGFAVMAAATGGTSFATLATIEPGSWAANLAFVLFLLGFGGKAELVPLHVWVPRVLPEAPSHVSAAMSGAMVKIGVYGALLVCVRLLPEAPPWWGILIMVLGGASALYGILQASVSSDLKVLLAYSTTENMGLVFLGLGASVLLRSYDATAAADAALIAALLLAVSHAVFKATLFLGAGAIIHSTGERNLDNLGGLGARIPWTAFSFGIASLGAAAIPITSGFVAEWMLLQSLIHGGRLNGEVVSVAASVAMPLAVAVIALTAGLALLTFVKAYGIAFLARPRSAAAALSREVPPLMRVSLVLGALGVLTLGLVPGPVAAVVAATVGPKTALAAVPVGLGGVALPGIGAVLDPIMLVVLAALVAIPILIAIVVSARRHPARTSDLPWGGGGSRARPRMQYTATSYAEPLVRVFDDVLKPSRDVQVTHVGESRYLVERVTVEQRVSDVIETRLYRPVLNLLQRYGVLARHAANGSIHRYLTYSFVAFLIVLIVVSL</sequence>
<evidence type="ECO:0000256" key="3">
    <source>
        <dbReference type="ARBA" id="ARBA00022692"/>
    </source>
</evidence>
<feature type="transmembrane region" description="Helical" evidence="8">
    <location>
        <begin position="655"/>
        <end position="671"/>
    </location>
</feature>
<keyword evidence="6 8" id="KW-0472">Membrane</keyword>
<dbReference type="PANTHER" id="PTHR42682:SF3">
    <property type="entry name" value="FORMATE HYDROGENLYASE SUBUNIT 3-RELATED"/>
    <property type="match status" value="1"/>
</dbReference>
<dbReference type="EMBL" id="JPXF01000009">
    <property type="protein sequence ID" value="KGJ79806.1"/>
    <property type="molecule type" value="Genomic_DNA"/>
</dbReference>
<proteinExistence type="predicted"/>
<evidence type="ECO:0000256" key="1">
    <source>
        <dbReference type="ARBA" id="ARBA00004651"/>
    </source>
</evidence>
<evidence type="ECO:0000259" key="9">
    <source>
        <dbReference type="Pfam" id="PF00361"/>
    </source>
</evidence>
<feature type="transmembrane region" description="Helical" evidence="8">
    <location>
        <begin position="531"/>
        <end position="550"/>
    </location>
</feature>
<feature type="transmembrane region" description="Helical" evidence="8">
    <location>
        <begin position="78"/>
        <end position="98"/>
    </location>
</feature>
<feature type="transmembrane region" description="Helical" evidence="8">
    <location>
        <begin position="379"/>
        <end position="402"/>
    </location>
</feature>
<organism evidence="10 12">
    <name type="scientific">Cryobacterium roopkundense</name>
    <dbReference type="NCBI Taxonomy" id="1001240"/>
    <lineage>
        <taxon>Bacteria</taxon>
        <taxon>Bacillati</taxon>
        <taxon>Actinomycetota</taxon>
        <taxon>Actinomycetes</taxon>
        <taxon>Micrococcales</taxon>
        <taxon>Microbacteriaceae</taxon>
        <taxon>Cryobacterium</taxon>
    </lineage>
</organism>
<evidence type="ECO:0000313" key="11">
    <source>
        <dbReference type="EMBL" id="MBB5640303.1"/>
    </source>
</evidence>
<dbReference type="PANTHER" id="PTHR42682">
    <property type="entry name" value="HYDROGENASE-4 COMPONENT F"/>
    <property type="match status" value="1"/>
</dbReference>
<evidence type="ECO:0000313" key="13">
    <source>
        <dbReference type="Proteomes" id="UP000561726"/>
    </source>
</evidence>
<dbReference type="Proteomes" id="UP000561726">
    <property type="component" value="Unassembled WGS sequence"/>
</dbReference>
<keyword evidence="3 7" id="KW-0812">Transmembrane</keyword>
<evidence type="ECO:0000256" key="7">
    <source>
        <dbReference type="RuleBase" id="RU000320"/>
    </source>
</evidence>
<evidence type="ECO:0000256" key="4">
    <source>
        <dbReference type="ARBA" id="ARBA00022989"/>
    </source>
</evidence>
<name>A0A099JNR6_9MICO</name>
<feature type="transmembrane region" description="Helical" evidence="8">
    <location>
        <begin position="203"/>
        <end position="220"/>
    </location>
</feature>
<evidence type="ECO:0000313" key="12">
    <source>
        <dbReference type="Proteomes" id="UP000029864"/>
    </source>
</evidence>
<gene>
    <name evidence="11" type="ORF">BJ997_000851</name>
    <name evidence="10" type="ORF">GY21_03910</name>
</gene>
<feature type="transmembrane region" description="Helical" evidence="8">
    <location>
        <begin position="173"/>
        <end position="196"/>
    </location>
</feature>
<feature type="transmembrane region" description="Helical" evidence="8">
    <location>
        <begin position="41"/>
        <end position="66"/>
    </location>
</feature>
<feature type="transmembrane region" description="Helical" evidence="8">
    <location>
        <begin position="300"/>
        <end position="321"/>
    </location>
</feature>
<reference evidence="10 12" key="1">
    <citation type="submission" date="2014-08" db="EMBL/GenBank/DDBJ databases">
        <authorList>
            <person name="Sisinthy S."/>
        </authorList>
    </citation>
    <scope>NUCLEOTIDE SEQUENCE [LARGE SCALE GENOMIC DNA]</scope>
    <source>
        <strain evidence="10 12">RuG17</strain>
    </source>
</reference>
<dbReference type="eggNOG" id="COG0651">
    <property type="taxonomic scope" value="Bacteria"/>
</dbReference>
<protein>
    <submittedName>
        <fullName evidence="11">Formate hydrogenlyase subunit 3/multisubunit Na+/H+ antiporter MnhD subunit</fullName>
    </submittedName>
    <submittedName>
        <fullName evidence="10">NADH dehydrogenase</fullName>
    </submittedName>
</protein>
<evidence type="ECO:0000256" key="2">
    <source>
        <dbReference type="ARBA" id="ARBA00022475"/>
    </source>
</evidence>
<dbReference type="Proteomes" id="UP000029864">
    <property type="component" value="Unassembled WGS sequence"/>
</dbReference>
<dbReference type="GO" id="GO:0016491">
    <property type="term" value="F:oxidoreductase activity"/>
    <property type="evidence" value="ECO:0007669"/>
    <property type="project" value="UniProtKB-KW"/>
</dbReference>
<dbReference type="Pfam" id="PF00361">
    <property type="entry name" value="Proton_antipo_M"/>
    <property type="match status" value="1"/>
</dbReference>
<feature type="transmembrane region" description="Helical" evidence="8">
    <location>
        <begin position="240"/>
        <end position="263"/>
    </location>
</feature>
<dbReference type="OrthoDB" id="9768329at2"/>
<dbReference type="EMBL" id="JACHBQ010000001">
    <property type="protein sequence ID" value="MBB5640303.1"/>
    <property type="molecule type" value="Genomic_DNA"/>
</dbReference>
<feature type="transmembrane region" description="Helical" evidence="8">
    <location>
        <begin position="423"/>
        <end position="456"/>
    </location>
</feature>
<evidence type="ECO:0000256" key="8">
    <source>
        <dbReference type="SAM" id="Phobius"/>
    </source>
</evidence>
<comment type="subcellular location">
    <subcellularLocation>
        <location evidence="1">Cell membrane</location>
        <topology evidence="1">Multi-pass membrane protein</topology>
    </subcellularLocation>
    <subcellularLocation>
        <location evidence="7">Membrane</location>
        <topology evidence="7">Multi-pass membrane protein</topology>
    </subcellularLocation>
</comment>
<evidence type="ECO:0000313" key="10">
    <source>
        <dbReference type="EMBL" id="KGJ79806.1"/>
    </source>
</evidence>
<dbReference type="RefSeq" id="WP_035835341.1">
    <property type="nucleotide sequence ID" value="NZ_JACHBQ010000001.1"/>
</dbReference>
<keyword evidence="11" id="KW-0456">Lyase</keyword>
<keyword evidence="2" id="KW-1003">Cell membrane</keyword>
<dbReference type="InterPro" id="IPR001750">
    <property type="entry name" value="ND/Mrp_TM"/>
</dbReference>
<dbReference type="AlphaFoldDB" id="A0A099JNR6"/>
<feature type="transmembrane region" description="Helical" evidence="8">
    <location>
        <begin position="333"/>
        <end position="359"/>
    </location>
</feature>
<feature type="transmembrane region" description="Helical" evidence="8">
    <location>
        <begin position="476"/>
        <end position="501"/>
    </location>
</feature>
<reference evidence="11 13" key="2">
    <citation type="submission" date="2020-08" db="EMBL/GenBank/DDBJ databases">
        <title>Sequencing the genomes of 1000 actinobacteria strains.</title>
        <authorList>
            <person name="Klenk H.-P."/>
        </authorList>
    </citation>
    <scope>NUCLEOTIDE SEQUENCE [LARGE SCALE GENOMIC DNA]</scope>
    <source>
        <strain evidence="11 13">DSM 21065</strain>
    </source>
</reference>
<dbReference type="InterPro" id="IPR052175">
    <property type="entry name" value="ComplexI-like_HydComp"/>
</dbReference>